<evidence type="ECO:0000256" key="4">
    <source>
        <dbReference type="ARBA" id="ARBA00023180"/>
    </source>
</evidence>
<evidence type="ECO:0000259" key="6">
    <source>
        <dbReference type="Pfam" id="PF04577"/>
    </source>
</evidence>
<dbReference type="Pfam" id="PF04577">
    <property type="entry name" value="Glyco_transf_61"/>
    <property type="match status" value="1"/>
</dbReference>
<feature type="domain" description="Glycosyltransferase 61 catalytic" evidence="6">
    <location>
        <begin position="249"/>
        <end position="367"/>
    </location>
</feature>
<comment type="caution">
    <text evidence="7">The sequence shown here is derived from an EMBL/GenBank/DDBJ whole genome shotgun (WGS) entry which is preliminary data.</text>
</comment>
<dbReference type="GO" id="GO:0000139">
    <property type="term" value="C:Golgi membrane"/>
    <property type="evidence" value="ECO:0007669"/>
    <property type="project" value="UniProtKB-SubCell"/>
</dbReference>
<reference evidence="8" key="1">
    <citation type="submission" date="2024-07" db="EMBL/GenBank/DDBJ databases">
        <title>Two chromosome-level genome assemblies of Korean endemic species Abeliophyllum distichum and Forsythia ovata (Oleaceae).</title>
        <authorList>
            <person name="Jang H."/>
        </authorList>
    </citation>
    <scope>NUCLEOTIDE SEQUENCE [LARGE SCALE GENOMIC DNA]</scope>
</reference>
<evidence type="ECO:0000256" key="5">
    <source>
        <dbReference type="SAM" id="Phobius"/>
    </source>
</evidence>
<protein>
    <submittedName>
        <fullName evidence="7">Glycosyltransferase family 61 protein</fullName>
    </submittedName>
</protein>
<evidence type="ECO:0000256" key="1">
    <source>
        <dbReference type="ARBA" id="ARBA00004323"/>
    </source>
</evidence>
<dbReference type="Proteomes" id="UP001604277">
    <property type="component" value="Unassembled WGS sequence"/>
</dbReference>
<keyword evidence="5" id="KW-1133">Transmembrane helix</keyword>
<keyword evidence="5" id="KW-0472">Membrane</keyword>
<keyword evidence="2" id="KW-0328">Glycosyltransferase</keyword>
<comment type="subcellular location">
    <subcellularLocation>
        <location evidence="1">Golgi apparatus membrane</location>
        <topology evidence="1">Single-pass type II membrane protein</topology>
    </subcellularLocation>
</comment>
<dbReference type="InterPro" id="IPR007657">
    <property type="entry name" value="Glycosyltransferase_61"/>
</dbReference>
<evidence type="ECO:0000256" key="2">
    <source>
        <dbReference type="ARBA" id="ARBA00022676"/>
    </source>
</evidence>
<dbReference type="EMBL" id="JBFOLJ010000015">
    <property type="protein sequence ID" value="KAL2472940.1"/>
    <property type="molecule type" value="Genomic_DNA"/>
</dbReference>
<accession>A0ABD1Q9Q0</accession>
<organism evidence="7 8">
    <name type="scientific">Forsythia ovata</name>
    <dbReference type="NCBI Taxonomy" id="205694"/>
    <lineage>
        <taxon>Eukaryota</taxon>
        <taxon>Viridiplantae</taxon>
        <taxon>Streptophyta</taxon>
        <taxon>Embryophyta</taxon>
        <taxon>Tracheophyta</taxon>
        <taxon>Spermatophyta</taxon>
        <taxon>Magnoliopsida</taxon>
        <taxon>eudicotyledons</taxon>
        <taxon>Gunneridae</taxon>
        <taxon>Pentapetalae</taxon>
        <taxon>asterids</taxon>
        <taxon>lamiids</taxon>
        <taxon>Lamiales</taxon>
        <taxon>Oleaceae</taxon>
        <taxon>Forsythieae</taxon>
        <taxon>Forsythia</taxon>
    </lineage>
</organism>
<dbReference type="PANTHER" id="PTHR20961">
    <property type="entry name" value="GLYCOSYLTRANSFERASE"/>
    <property type="match status" value="1"/>
</dbReference>
<evidence type="ECO:0000313" key="8">
    <source>
        <dbReference type="Proteomes" id="UP001604277"/>
    </source>
</evidence>
<evidence type="ECO:0000256" key="3">
    <source>
        <dbReference type="ARBA" id="ARBA00022679"/>
    </source>
</evidence>
<dbReference type="GO" id="GO:0016763">
    <property type="term" value="F:pentosyltransferase activity"/>
    <property type="evidence" value="ECO:0007669"/>
    <property type="project" value="UniProtKB-ARBA"/>
</dbReference>
<proteinExistence type="predicted"/>
<gene>
    <name evidence="7" type="ORF">Fot_48676</name>
</gene>
<name>A0ABD1Q9Q0_9LAMI</name>
<feature type="transmembrane region" description="Helical" evidence="5">
    <location>
        <begin position="12"/>
        <end position="32"/>
    </location>
</feature>
<sequence>MRMEKEPRRLVFSAIPVVFLLILPLLFVDFFWGNVFPYDQWIQYFSGSETTNFSSSQQINKKVEDQQKSFDHLLARLVRGEDRRKLEANGFACDTAVHSVVCVANQSLTIDTRTMKVYIPSNQTLQQESVVYPHARQEDMNFVKTLTPVHMIHGNITPPACEYTHNVPAVIFSSKGMGNVFHEFNEIIIPLFITTRQFQSRVFFILEDFKPSFMNKYGKAVSHLSAYEVMNPAANTSVHCFPGFVVGLKYHDNLALNSSDIPGGYSMRDFRHFLREAYNLKFMHVSEIKRPRLILLSRRNTRRFLNEDEMVAMMEELGFQVIVVSRSKIISDLNRFGNMINSCSVLVGAHGAGLTNEVFLPAGAVMVQVELLGLGWAADTYYGDPARAMDVHYLKYKIEPEESSLLKLYGRNHSVITDPGYLFAKGGYRAARSVYLDMQNARINLSRFRETMVEALSLVANLDV</sequence>
<keyword evidence="8" id="KW-1185">Reference proteome</keyword>
<keyword evidence="5" id="KW-0812">Transmembrane</keyword>
<dbReference type="PANTHER" id="PTHR20961:SF108">
    <property type="entry name" value="GLYCOSYLTRANSFERASE"/>
    <property type="match status" value="1"/>
</dbReference>
<dbReference type="InterPro" id="IPR049625">
    <property type="entry name" value="Glyco_transf_61_cat"/>
</dbReference>
<keyword evidence="3" id="KW-0808">Transferase</keyword>
<evidence type="ECO:0000313" key="7">
    <source>
        <dbReference type="EMBL" id="KAL2472940.1"/>
    </source>
</evidence>
<keyword evidence="4" id="KW-0325">Glycoprotein</keyword>
<dbReference type="AlphaFoldDB" id="A0ABD1Q9Q0"/>